<feature type="region of interest" description="Disordered" evidence="1">
    <location>
        <begin position="1"/>
        <end position="21"/>
    </location>
</feature>
<dbReference type="AlphaFoldDB" id="A0A6V1NWQ0"/>
<sequence length="334" mass="37464">MLSEQNIPEAAEGAPVQEKMEGLSQPQEKALLYLMPRESLSVGKPLPSFDQVKDQLVAYDSLDDLPKFVYVSHSWFTDDHADDENGSKASILVRALKTMRKVKYVWIDYSCLDQAKDEEIEKSLGIIQKITDLATRILILPLRVPGQWLPGGNSGVPVYDMSSFKSQAWCIFEACYFLKRPSRCRVVRCRPSDQAEIGFAVELNSFPSKDEADEVAQLLEGFHEAQRCVAEGRPDQFGKAFRPRSRVPADAVYQAMTAQKELFFGSIRDPSDYMDPTLPSWKSLKKQWTPTPKKHENHKPGLGKAELDSLCVKGKVISHDEAECSNVCLGCSIS</sequence>
<name>A0A6V1NWQ0_HETAK</name>
<evidence type="ECO:0000313" key="2">
    <source>
        <dbReference type="EMBL" id="CAE0626101.1"/>
    </source>
</evidence>
<reference evidence="2" key="1">
    <citation type="submission" date="2021-01" db="EMBL/GenBank/DDBJ databases">
        <authorList>
            <person name="Corre E."/>
            <person name="Pelletier E."/>
            <person name="Niang G."/>
            <person name="Scheremetjew M."/>
            <person name="Finn R."/>
            <person name="Kale V."/>
            <person name="Holt S."/>
            <person name="Cochrane G."/>
            <person name="Meng A."/>
            <person name="Brown T."/>
            <person name="Cohen L."/>
        </authorList>
    </citation>
    <scope>NUCLEOTIDE SEQUENCE</scope>
    <source>
        <strain evidence="2">CCMP3107</strain>
    </source>
</reference>
<accession>A0A6V1NWQ0</accession>
<protein>
    <recommendedName>
        <fullName evidence="3">Heterokaryon incompatibility domain-containing protein</fullName>
    </recommendedName>
</protein>
<dbReference type="EMBL" id="HBIU01011016">
    <property type="protein sequence ID" value="CAE0626101.1"/>
    <property type="molecule type" value="Transcribed_RNA"/>
</dbReference>
<gene>
    <name evidence="2" type="ORF">HAKA00212_LOCUS4776</name>
</gene>
<organism evidence="2">
    <name type="scientific">Heterosigma akashiwo</name>
    <name type="common">Chromophytic alga</name>
    <name type="synonym">Heterosigma carterae</name>
    <dbReference type="NCBI Taxonomy" id="2829"/>
    <lineage>
        <taxon>Eukaryota</taxon>
        <taxon>Sar</taxon>
        <taxon>Stramenopiles</taxon>
        <taxon>Ochrophyta</taxon>
        <taxon>Raphidophyceae</taxon>
        <taxon>Chattonellales</taxon>
        <taxon>Chattonellaceae</taxon>
        <taxon>Heterosigma</taxon>
    </lineage>
</organism>
<proteinExistence type="predicted"/>
<evidence type="ECO:0000256" key="1">
    <source>
        <dbReference type="SAM" id="MobiDB-lite"/>
    </source>
</evidence>
<evidence type="ECO:0008006" key="3">
    <source>
        <dbReference type="Google" id="ProtNLM"/>
    </source>
</evidence>